<dbReference type="AlphaFoldDB" id="A0AAN6TJC1"/>
<protein>
    <recommendedName>
        <fullName evidence="9">Survival motor neuron Tudor domain-containing protein</fullName>
    </recommendedName>
</protein>
<dbReference type="PANTHER" id="PTHR39267:SF1">
    <property type="entry name" value="SURVIVAL MOTOR NEURON PROTEIN"/>
    <property type="match status" value="1"/>
</dbReference>
<comment type="similarity">
    <text evidence="2">Belongs to the SMN family.</text>
</comment>
<dbReference type="Pfam" id="PF20635">
    <property type="entry name" value="SMN_YG-box"/>
    <property type="match status" value="1"/>
</dbReference>
<dbReference type="GO" id="GO:0006397">
    <property type="term" value="P:mRNA processing"/>
    <property type="evidence" value="ECO:0007669"/>
    <property type="project" value="UniProtKB-KW"/>
</dbReference>
<accession>A0AAN6TJC1</accession>
<dbReference type="PANTHER" id="PTHR39267">
    <property type="entry name" value="SURVIVAL MOTOR NEURON-LIKE PROTEIN 1"/>
    <property type="match status" value="1"/>
</dbReference>
<dbReference type="CDD" id="cd22852">
    <property type="entry name" value="SMN_C"/>
    <property type="match status" value="1"/>
</dbReference>
<dbReference type="GO" id="GO:0005634">
    <property type="term" value="C:nucleus"/>
    <property type="evidence" value="ECO:0007669"/>
    <property type="project" value="UniProtKB-SubCell"/>
</dbReference>
<dbReference type="RefSeq" id="XP_064673132.1">
    <property type="nucleotide sequence ID" value="XM_064809473.1"/>
</dbReference>
<evidence type="ECO:0000256" key="2">
    <source>
        <dbReference type="ARBA" id="ARBA00005371"/>
    </source>
</evidence>
<evidence type="ECO:0000256" key="3">
    <source>
        <dbReference type="ARBA" id="ARBA00022664"/>
    </source>
</evidence>
<reference evidence="7" key="2">
    <citation type="submission" date="2023-05" db="EMBL/GenBank/DDBJ databases">
        <authorList>
            <consortium name="Lawrence Berkeley National Laboratory"/>
            <person name="Steindorff A."/>
            <person name="Hensen N."/>
            <person name="Bonometti L."/>
            <person name="Westerberg I."/>
            <person name="Brannstrom I.O."/>
            <person name="Guillou S."/>
            <person name="Cros-Aarteil S."/>
            <person name="Calhoun S."/>
            <person name="Haridas S."/>
            <person name="Kuo A."/>
            <person name="Mondo S."/>
            <person name="Pangilinan J."/>
            <person name="Riley R."/>
            <person name="Labutti K."/>
            <person name="Andreopoulos B."/>
            <person name="Lipzen A."/>
            <person name="Chen C."/>
            <person name="Yanf M."/>
            <person name="Daum C."/>
            <person name="Ng V."/>
            <person name="Clum A."/>
            <person name="Ohm R."/>
            <person name="Martin F."/>
            <person name="Silar P."/>
            <person name="Natvig D."/>
            <person name="Lalanne C."/>
            <person name="Gautier V."/>
            <person name="Ament-Velasquez S.L."/>
            <person name="Kruys A."/>
            <person name="Hutchinson M.I."/>
            <person name="Powell A.J."/>
            <person name="Barry K."/>
            <person name="Miller A.N."/>
            <person name="Grigoriev I.V."/>
            <person name="Debuchy R."/>
            <person name="Gladieux P."/>
            <person name="Thoren M.H."/>
            <person name="Johannesson H."/>
        </authorList>
    </citation>
    <scope>NUCLEOTIDE SEQUENCE</scope>
    <source>
        <strain evidence="7">CBS 508.74</strain>
    </source>
</reference>
<feature type="compositionally biased region" description="Low complexity" evidence="6">
    <location>
        <begin position="110"/>
        <end position="123"/>
    </location>
</feature>
<proteinExistence type="inferred from homology"/>
<dbReference type="GeneID" id="89933597"/>
<keyword evidence="3" id="KW-0507">mRNA processing</keyword>
<evidence type="ECO:0000256" key="1">
    <source>
        <dbReference type="ARBA" id="ARBA00004123"/>
    </source>
</evidence>
<keyword evidence="8" id="KW-1185">Reference proteome</keyword>
<dbReference type="InterPro" id="IPR047313">
    <property type="entry name" value="SMN_C"/>
</dbReference>
<evidence type="ECO:0000313" key="7">
    <source>
        <dbReference type="EMBL" id="KAK4115562.1"/>
    </source>
</evidence>
<feature type="compositionally biased region" description="Acidic residues" evidence="6">
    <location>
        <begin position="73"/>
        <end position="88"/>
    </location>
</feature>
<keyword evidence="4" id="KW-0508">mRNA splicing</keyword>
<gene>
    <name evidence="7" type="ORF">N656DRAFT_385438</name>
</gene>
<feature type="compositionally biased region" description="Polar residues" evidence="6">
    <location>
        <begin position="93"/>
        <end position="102"/>
    </location>
</feature>
<comment type="caution">
    <text evidence="7">The sequence shown here is derived from an EMBL/GenBank/DDBJ whole genome shotgun (WGS) entry which is preliminary data.</text>
</comment>
<dbReference type="GO" id="GO:0008380">
    <property type="term" value="P:RNA splicing"/>
    <property type="evidence" value="ECO:0007669"/>
    <property type="project" value="UniProtKB-KW"/>
</dbReference>
<evidence type="ECO:0008006" key="9">
    <source>
        <dbReference type="Google" id="ProtNLM"/>
    </source>
</evidence>
<name>A0AAN6TJC1_9PEZI</name>
<evidence type="ECO:0000313" key="8">
    <source>
        <dbReference type="Proteomes" id="UP001302812"/>
    </source>
</evidence>
<evidence type="ECO:0000256" key="5">
    <source>
        <dbReference type="ARBA" id="ARBA00023242"/>
    </source>
</evidence>
<comment type="subcellular location">
    <subcellularLocation>
        <location evidence="1">Nucleus</location>
    </subcellularLocation>
</comment>
<feature type="region of interest" description="Disordered" evidence="6">
    <location>
        <begin position="36"/>
        <end position="123"/>
    </location>
</feature>
<sequence length="167" mass="18293">MEPDTAATHDEIWEDSALVESWNQALEEYKKYHSIHARGGTVDDIVPNGQDDEKTLQNAKPGTGDTGEQPMAPEEDEAEDSVPMDESDEKSYPTISDAQNSVDAKKDDGPVAAGGPPALGPQTLLGTIQDEELKKLLMSWYYAGYYTGLYEGKQQGLQQAEQLRKSS</sequence>
<organism evidence="7 8">
    <name type="scientific">Canariomyces notabilis</name>
    <dbReference type="NCBI Taxonomy" id="2074819"/>
    <lineage>
        <taxon>Eukaryota</taxon>
        <taxon>Fungi</taxon>
        <taxon>Dikarya</taxon>
        <taxon>Ascomycota</taxon>
        <taxon>Pezizomycotina</taxon>
        <taxon>Sordariomycetes</taxon>
        <taxon>Sordariomycetidae</taxon>
        <taxon>Sordariales</taxon>
        <taxon>Chaetomiaceae</taxon>
        <taxon>Canariomyces</taxon>
    </lineage>
</organism>
<keyword evidence="5" id="KW-0539">Nucleus</keyword>
<dbReference type="InterPro" id="IPR040424">
    <property type="entry name" value="Smn1"/>
</dbReference>
<evidence type="ECO:0000256" key="6">
    <source>
        <dbReference type="SAM" id="MobiDB-lite"/>
    </source>
</evidence>
<evidence type="ECO:0000256" key="4">
    <source>
        <dbReference type="ARBA" id="ARBA00023187"/>
    </source>
</evidence>
<reference evidence="7" key="1">
    <citation type="journal article" date="2023" name="Mol. Phylogenet. Evol.">
        <title>Genome-scale phylogeny and comparative genomics of the fungal order Sordariales.</title>
        <authorList>
            <person name="Hensen N."/>
            <person name="Bonometti L."/>
            <person name="Westerberg I."/>
            <person name="Brannstrom I.O."/>
            <person name="Guillou S."/>
            <person name="Cros-Aarteil S."/>
            <person name="Calhoun S."/>
            <person name="Haridas S."/>
            <person name="Kuo A."/>
            <person name="Mondo S."/>
            <person name="Pangilinan J."/>
            <person name="Riley R."/>
            <person name="LaButti K."/>
            <person name="Andreopoulos B."/>
            <person name="Lipzen A."/>
            <person name="Chen C."/>
            <person name="Yan M."/>
            <person name="Daum C."/>
            <person name="Ng V."/>
            <person name="Clum A."/>
            <person name="Steindorff A."/>
            <person name="Ohm R.A."/>
            <person name="Martin F."/>
            <person name="Silar P."/>
            <person name="Natvig D.O."/>
            <person name="Lalanne C."/>
            <person name="Gautier V."/>
            <person name="Ament-Velasquez S.L."/>
            <person name="Kruys A."/>
            <person name="Hutchinson M.I."/>
            <person name="Powell A.J."/>
            <person name="Barry K."/>
            <person name="Miller A.N."/>
            <person name="Grigoriev I.V."/>
            <person name="Debuchy R."/>
            <person name="Gladieux P."/>
            <person name="Hiltunen Thoren M."/>
            <person name="Johannesson H."/>
        </authorList>
    </citation>
    <scope>NUCLEOTIDE SEQUENCE</scope>
    <source>
        <strain evidence="7">CBS 508.74</strain>
    </source>
</reference>
<dbReference type="Proteomes" id="UP001302812">
    <property type="component" value="Unassembled WGS sequence"/>
</dbReference>
<dbReference type="CDD" id="cd22851">
    <property type="entry name" value="SMN_N"/>
    <property type="match status" value="1"/>
</dbReference>
<dbReference type="EMBL" id="MU853334">
    <property type="protein sequence ID" value="KAK4115562.1"/>
    <property type="molecule type" value="Genomic_DNA"/>
</dbReference>